<keyword evidence="2 3" id="KW-0819">tRNA processing</keyword>
<dbReference type="PANTHER" id="PTHR37825">
    <property type="entry name" value="TRNA(MET) CYTIDINE ACETATE LIGASE"/>
    <property type="match status" value="1"/>
</dbReference>
<comment type="function">
    <text evidence="3">Catalyzes the formation of N(4)-acetylcytidine (ac(4)C) at the wobble position of elongator tRNA(Met), using acetate and ATP as substrates. First activates an acetate ion to form acetyladenylate (Ac-AMP) and then transfers the acetyl group to tRNA to form ac(4)C34.</text>
</comment>
<dbReference type="HAMAP" id="MF_01539">
    <property type="entry name" value="TmcAL"/>
    <property type="match status" value="1"/>
</dbReference>
<keyword evidence="3" id="KW-0963">Cytoplasm</keyword>
<sequence length="362" mass="40523">MITGIVAEFNPFHNGHAYLLGKAQGLKIVAMSGNFMQRGEPALVDKWTRAQMALENGADIVVELPFLTSVQAADHFAQGAIAILARLGVDNLVFGTEEVIDYQKISTLYVEKQQEMVNYLSSLPETLSYPQKTQAMWEKFAGLSFSGSTPNHVLGLAYTKAASAYGITLSPIQRQGAAFHSEEKETNYASATAIRKHISDQDFVDKFSPSAQLLLSCPQVSWENYFSYLKYRILSQDDLTTIYQVNQEMSQRIKAAIRTAASLDELVEKVVTKRYTKARVRRMLTYILVNAKETTLPEGIHVLGFNGKGQKHLKSIKKSVPLITKIGQKPWDELTQKADDIYRLGHSDIKEQNFGRIPVRTL</sequence>
<keyword evidence="1 3" id="KW-0436">Ligase</keyword>
<comment type="caution">
    <text evidence="4">The sequence shown here is derived from an EMBL/GenBank/DDBJ whole genome shotgun (WGS) entry which is preliminary data.</text>
</comment>
<evidence type="ECO:0000313" key="4">
    <source>
        <dbReference type="EMBL" id="MET3634626.1"/>
    </source>
</evidence>
<keyword evidence="5" id="KW-1185">Reference proteome</keyword>
<dbReference type="RefSeq" id="WP_354369124.1">
    <property type="nucleotide sequence ID" value="NZ_JBEPLN010000020.1"/>
</dbReference>
<keyword evidence="3" id="KW-0067">ATP-binding</keyword>
<evidence type="ECO:0000256" key="1">
    <source>
        <dbReference type="ARBA" id="ARBA00022598"/>
    </source>
</evidence>
<reference evidence="4 5" key="1">
    <citation type="submission" date="2024-06" db="EMBL/GenBank/DDBJ databases">
        <title>Genomic Encyclopedia of Type Strains, Phase IV (KMG-IV): sequencing the most valuable type-strain genomes for metagenomic binning, comparative biology and taxonomic classification.</title>
        <authorList>
            <person name="Goeker M."/>
        </authorList>
    </citation>
    <scope>NUCLEOTIDE SEQUENCE [LARGE SCALE GENOMIC DNA]</scope>
    <source>
        <strain evidence="4 5">DSM 28302</strain>
    </source>
</reference>
<accession>A0ABV2JFT0</accession>
<keyword evidence="3" id="KW-0547">Nucleotide-binding</keyword>
<feature type="binding site" evidence="3">
    <location>
        <position position="95"/>
    </location>
    <ligand>
        <name>ATP</name>
        <dbReference type="ChEBI" id="CHEBI:30616"/>
    </ligand>
</feature>
<dbReference type="EMBL" id="JBEPLN010000020">
    <property type="protein sequence ID" value="MET3634626.1"/>
    <property type="molecule type" value="Genomic_DNA"/>
</dbReference>
<evidence type="ECO:0000256" key="2">
    <source>
        <dbReference type="ARBA" id="ARBA00022694"/>
    </source>
</evidence>
<feature type="binding site" evidence="3">
    <location>
        <position position="151"/>
    </location>
    <ligand>
        <name>ATP</name>
        <dbReference type="ChEBI" id="CHEBI:30616"/>
    </ligand>
</feature>
<gene>
    <name evidence="3" type="primary">tmcAL</name>
    <name evidence="4" type="ORF">ABID28_001272</name>
</gene>
<proteinExistence type="inferred from homology"/>
<dbReference type="EC" id="6.3.4.-" evidence="3"/>
<evidence type="ECO:0000313" key="5">
    <source>
        <dbReference type="Proteomes" id="UP001549037"/>
    </source>
</evidence>
<dbReference type="Proteomes" id="UP001549037">
    <property type="component" value="Unassembled WGS sequence"/>
</dbReference>
<dbReference type="InterPro" id="IPR008513">
    <property type="entry name" value="tRNA(Met)_cyd_acetate_ligase"/>
</dbReference>
<comment type="similarity">
    <text evidence="3">Belongs to the TmcAL family.</text>
</comment>
<feature type="binding site" evidence="3">
    <location>
        <begin position="6"/>
        <end position="19"/>
    </location>
    <ligand>
        <name>ATP</name>
        <dbReference type="ChEBI" id="CHEBI:30616"/>
    </ligand>
</feature>
<name>A0ABV2JFT0_9STRE</name>
<feature type="binding site" evidence="3">
    <location>
        <position position="174"/>
    </location>
    <ligand>
        <name>ATP</name>
        <dbReference type="ChEBI" id="CHEBI:30616"/>
    </ligand>
</feature>
<organism evidence="4 5">
    <name type="scientific">Streptococcus porcorum</name>
    <dbReference type="NCBI Taxonomy" id="701526"/>
    <lineage>
        <taxon>Bacteria</taxon>
        <taxon>Bacillati</taxon>
        <taxon>Bacillota</taxon>
        <taxon>Bacilli</taxon>
        <taxon>Lactobacillales</taxon>
        <taxon>Streptococcaceae</taxon>
        <taxon>Streptococcus</taxon>
    </lineage>
</organism>
<dbReference type="Pfam" id="PF05636">
    <property type="entry name" value="HIGH_NTase1"/>
    <property type="match status" value="1"/>
</dbReference>
<protein>
    <recommendedName>
        <fullName evidence="3">tRNA(Met) cytidine acetate ligase</fullName>
        <ecNumber evidence="3">6.3.4.-</ecNumber>
    </recommendedName>
</protein>
<dbReference type="Gene3D" id="3.40.50.620">
    <property type="entry name" value="HUPs"/>
    <property type="match status" value="1"/>
</dbReference>
<keyword evidence="3" id="KW-0820">tRNA-binding</keyword>
<dbReference type="PANTHER" id="PTHR37825:SF1">
    <property type="entry name" value="TRNA(MET) CYTIDINE ACETATE LIGASE"/>
    <property type="match status" value="1"/>
</dbReference>
<keyword evidence="3" id="KW-0694">RNA-binding</keyword>
<evidence type="ECO:0000256" key="3">
    <source>
        <dbReference type="HAMAP-Rule" id="MF_01539"/>
    </source>
</evidence>
<comment type="caution">
    <text evidence="3">Lacks conserved residue(s) required for the propagation of feature annotation.</text>
</comment>
<dbReference type="NCBIfam" id="NF010191">
    <property type="entry name" value="PRK13670.1"/>
    <property type="match status" value="1"/>
</dbReference>
<dbReference type="InterPro" id="IPR014729">
    <property type="entry name" value="Rossmann-like_a/b/a_fold"/>
</dbReference>
<comment type="catalytic activity">
    <reaction evidence="3">
        <text>cytidine(34) in elongator tRNA(Met) + acetate + ATP = N(4)-acetylcytidine(34) in elongator tRNA(Met) + AMP + diphosphate</text>
        <dbReference type="Rhea" id="RHEA:58144"/>
        <dbReference type="Rhea" id="RHEA-COMP:10693"/>
        <dbReference type="Rhea" id="RHEA-COMP:10694"/>
        <dbReference type="ChEBI" id="CHEBI:30089"/>
        <dbReference type="ChEBI" id="CHEBI:30616"/>
        <dbReference type="ChEBI" id="CHEBI:33019"/>
        <dbReference type="ChEBI" id="CHEBI:74900"/>
        <dbReference type="ChEBI" id="CHEBI:82748"/>
        <dbReference type="ChEBI" id="CHEBI:456215"/>
    </reaction>
</comment>
<comment type="subcellular location">
    <subcellularLocation>
        <location evidence="3">Cytoplasm</location>
    </subcellularLocation>
</comment>
<dbReference type="SUPFAM" id="SSF52374">
    <property type="entry name" value="Nucleotidylyl transferase"/>
    <property type="match status" value="1"/>
</dbReference>